<sequence>MESILEEAKRAYKELALKILERNRENELRVIKKKEDTYVNFKKYYSEDSKTVKFLEPITFASLEERVVCLPELYVKCLDALKKFGCVIYEFHEDPSEAKYNVQNWFSSAEDTSAYTFLCRANNWFFNCYLNIHNDCPDGIFGVWKLFNCITNERFDYYCDMFGENKSIAYAENLFEMAHSPSYDDFLKTKWGFLEDLNLKLSTDFTIKESQTTIKLRPEEIYFKLEVAENALLTITYDDRKKAIILTARANKESLQYTSPADYPALLIQIKLLFQFLKNEYGYLENGVYYNDKQFNKLFEDIAASHQRDHYDCYNYYHGNLERYVPGDKYDSHRYGDDYDNGVSLRNKIYCDISFCAHFGESMLKTDPTPTPVEEKTDPPVLQMISSNGFDYETYRFNVKVHSLEPDEKTVVAEFTISQYKTQSRSEELKNKITIKGPYLEMFAHVRKYVCDIYAIYNMPITL</sequence>
<organism evidence="2">
    <name type="scientific">Hyperionvirus sp</name>
    <dbReference type="NCBI Taxonomy" id="2487770"/>
    <lineage>
        <taxon>Viruses</taxon>
        <taxon>Varidnaviria</taxon>
        <taxon>Bamfordvirae</taxon>
        <taxon>Nucleocytoviricota</taxon>
        <taxon>Megaviricetes</taxon>
        <taxon>Imitervirales</taxon>
        <taxon>Mimiviridae</taxon>
        <taxon>Klosneuvirinae</taxon>
    </lineage>
</organism>
<proteinExistence type="predicted"/>
<evidence type="ECO:0000313" key="2">
    <source>
        <dbReference type="EMBL" id="AYV83234.1"/>
    </source>
</evidence>
<dbReference type="EMBL" id="MK072387">
    <property type="protein sequence ID" value="AYV83234.1"/>
    <property type="molecule type" value="Genomic_DNA"/>
</dbReference>
<protein>
    <submittedName>
        <fullName evidence="2">Uncharacterized protein</fullName>
    </submittedName>
</protein>
<evidence type="ECO:0000256" key="1">
    <source>
        <dbReference type="SAM" id="Coils"/>
    </source>
</evidence>
<feature type="coiled-coil region" evidence="1">
    <location>
        <begin position="5"/>
        <end position="37"/>
    </location>
</feature>
<name>A0A3G5A9S2_9VIRU</name>
<gene>
    <name evidence="2" type="ORF">Hyperionvirus5_40</name>
</gene>
<keyword evidence="1" id="KW-0175">Coiled coil</keyword>
<reference evidence="2" key="1">
    <citation type="submission" date="2018-10" db="EMBL/GenBank/DDBJ databases">
        <title>Hidden diversity of soil giant viruses.</title>
        <authorList>
            <person name="Schulz F."/>
            <person name="Alteio L."/>
            <person name="Goudeau D."/>
            <person name="Ryan E.M."/>
            <person name="Malmstrom R.R."/>
            <person name="Blanchard J."/>
            <person name="Woyke T."/>
        </authorList>
    </citation>
    <scope>NUCLEOTIDE SEQUENCE</scope>
    <source>
        <strain evidence="2">HYV1</strain>
    </source>
</reference>
<accession>A0A3G5A9S2</accession>